<evidence type="ECO:0000256" key="2">
    <source>
        <dbReference type="ARBA" id="ARBA00005369"/>
    </source>
</evidence>
<comment type="similarity">
    <text evidence="2">Belongs to the methyltransferase superfamily. L-isoaspartyl/D-aspartyl protein methyltransferase family.</text>
</comment>
<protein>
    <recommendedName>
        <fullName evidence="3">protein-L-isoaspartate(D-aspartate) O-methyltransferase</fullName>
        <ecNumber evidence="3">2.1.1.77</ecNumber>
    </recommendedName>
</protein>
<keyword evidence="4" id="KW-0963">Cytoplasm</keyword>
<dbReference type="GO" id="GO:0032259">
    <property type="term" value="P:methylation"/>
    <property type="evidence" value="ECO:0007669"/>
    <property type="project" value="UniProtKB-KW"/>
</dbReference>
<dbReference type="EC" id="2.1.1.77" evidence="3"/>
<feature type="chain" id="PRO_5017945258" description="protein-L-isoaspartate(D-aspartate) O-methyltransferase" evidence="8">
    <location>
        <begin position="20"/>
        <end position="504"/>
    </location>
</feature>
<gene>
    <name evidence="10" type="primary">LOC103505938</name>
</gene>
<dbReference type="PANTHER" id="PTHR11579">
    <property type="entry name" value="PROTEIN-L-ISOASPARTATE O-METHYLTRANSFERASE"/>
    <property type="match status" value="1"/>
</dbReference>
<evidence type="ECO:0000256" key="4">
    <source>
        <dbReference type="ARBA" id="ARBA00022490"/>
    </source>
</evidence>
<keyword evidence="6" id="KW-0808">Transferase</keyword>
<evidence type="ECO:0000313" key="9">
    <source>
        <dbReference type="Proteomes" id="UP000079169"/>
    </source>
</evidence>
<dbReference type="PANTHER" id="PTHR11579:SF0">
    <property type="entry name" value="PROTEIN-L-ISOASPARTATE(D-ASPARTATE) O-METHYLTRANSFERASE"/>
    <property type="match status" value="1"/>
</dbReference>
<sequence length="504" mass="57770">MKLALVALMSTSLVVIAWAAPMEQQHVVREYEDWRHESNDEMIEALKRFGHIASPKVESVMRSIDRRRFIERPIMNNPYWDIPQSLGFGSVMSSPKVHAQALEILKDYLKPGAKVLDIGSGSGYLTACMAHMVGPTGKVYAVEHIEDLVAQANKSMHTYYPNLMEGGRVQFVDGDGREGHAAEGPYDVIYVGGAVHHYPFKIMNQTKENGIALFATNKWLQSLINHGIGKVKRRNHSRSSLHALCSRAEQIELSKKANLTQEIEQEERDLIFPRRTTTATTIVEYYDDETGTTYNPLRQFPLPDKFNYDWLLNYTVSQETENTMFNENENKNYADVETLPGSLDYEKVFGTPDQKSGEFTVHPGINSSEFSDWNPSEETLKELRNVSRVMQSMTFNTDYYEVDGVKYTPPLVDIPEVNIDDYTGDIPDWYKKFEKEVIEKWTLPTIKTSKKWRWMVSRDRERARLSSLGLLTPWPTTTKYTGDPFEDSNDSYFNNDLVFNATES</sequence>
<keyword evidence="9" id="KW-1185">Reference proteome</keyword>
<keyword evidence="8" id="KW-0732">Signal</keyword>
<evidence type="ECO:0000256" key="7">
    <source>
        <dbReference type="ARBA" id="ARBA00022691"/>
    </source>
</evidence>
<dbReference type="SUPFAM" id="SSF53335">
    <property type="entry name" value="S-adenosyl-L-methionine-dependent methyltransferases"/>
    <property type="match status" value="1"/>
</dbReference>
<evidence type="ECO:0000313" key="10">
    <source>
        <dbReference type="RefSeq" id="XP_026676930.1"/>
    </source>
</evidence>
<evidence type="ECO:0000256" key="1">
    <source>
        <dbReference type="ARBA" id="ARBA00004496"/>
    </source>
</evidence>
<accession>A0A3Q0IRG1</accession>
<proteinExistence type="inferred from homology"/>
<evidence type="ECO:0000256" key="5">
    <source>
        <dbReference type="ARBA" id="ARBA00022603"/>
    </source>
</evidence>
<dbReference type="CDD" id="cd02440">
    <property type="entry name" value="AdoMet_MTases"/>
    <property type="match status" value="1"/>
</dbReference>
<keyword evidence="5" id="KW-0489">Methyltransferase</keyword>
<dbReference type="RefSeq" id="XP_026676930.1">
    <property type="nucleotide sequence ID" value="XM_026821129.1"/>
</dbReference>
<dbReference type="GO" id="GO:0004719">
    <property type="term" value="F:protein-L-isoaspartate (D-aspartate) O-methyltransferase activity"/>
    <property type="evidence" value="ECO:0007669"/>
    <property type="project" value="UniProtKB-EC"/>
</dbReference>
<reference evidence="10" key="1">
    <citation type="submission" date="2025-08" db="UniProtKB">
        <authorList>
            <consortium name="RefSeq"/>
        </authorList>
    </citation>
    <scope>IDENTIFICATION</scope>
</reference>
<evidence type="ECO:0000256" key="8">
    <source>
        <dbReference type="SAM" id="SignalP"/>
    </source>
</evidence>
<keyword evidence="7" id="KW-0949">S-adenosyl-L-methionine</keyword>
<dbReference type="PaxDb" id="121845-A0A3Q0IRG1"/>
<dbReference type="Pfam" id="PF01135">
    <property type="entry name" value="PCMT"/>
    <property type="match status" value="1"/>
</dbReference>
<dbReference type="GeneID" id="103505938"/>
<dbReference type="InterPro" id="IPR000682">
    <property type="entry name" value="PCMT"/>
</dbReference>
<evidence type="ECO:0000256" key="6">
    <source>
        <dbReference type="ARBA" id="ARBA00022679"/>
    </source>
</evidence>
<dbReference type="AlphaFoldDB" id="A0A3Q0IRG1"/>
<comment type="subcellular location">
    <subcellularLocation>
        <location evidence="1">Cytoplasm</location>
    </subcellularLocation>
</comment>
<dbReference type="InterPro" id="IPR029063">
    <property type="entry name" value="SAM-dependent_MTases_sf"/>
</dbReference>
<evidence type="ECO:0000256" key="3">
    <source>
        <dbReference type="ARBA" id="ARBA00011890"/>
    </source>
</evidence>
<organism evidence="9 10">
    <name type="scientific">Diaphorina citri</name>
    <name type="common">Asian citrus psyllid</name>
    <dbReference type="NCBI Taxonomy" id="121845"/>
    <lineage>
        <taxon>Eukaryota</taxon>
        <taxon>Metazoa</taxon>
        <taxon>Ecdysozoa</taxon>
        <taxon>Arthropoda</taxon>
        <taxon>Hexapoda</taxon>
        <taxon>Insecta</taxon>
        <taxon>Pterygota</taxon>
        <taxon>Neoptera</taxon>
        <taxon>Paraneoptera</taxon>
        <taxon>Hemiptera</taxon>
        <taxon>Sternorrhyncha</taxon>
        <taxon>Psylloidea</taxon>
        <taxon>Psyllidae</taxon>
        <taxon>Diaphorininae</taxon>
        <taxon>Diaphorina</taxon>
    </lineage>
</organism>
<name>A0A3Q0IRG1_DIACI</name>
<dbReference type="GO" id="GO:0005737">
    <property type="term" value="C:cytoplasm"/>
    <property type="evidence" value="ECO:0007669"/>
    <property type="project" value="UniProtKB-SubCell"/>
</dbReference>
<dbReference type="Proteomes" id="UP000079169">
    <property type="component" value="Unplaced"/>
</dbReference>
<dbReference type="Gene3D" id="3.40.50.150">
    <property type="entry name" value="Vaccinia Virus protein VP39"/>
    <property type="match status" value="1"/>
</dbReference>
<feature type="signal peptide" evidence="8">
    <location>
        <begin position="1"/>
        <end position="19"/>
    </location>
</feature>